<protein>
    <submittedName>
        <fullName evidence="1">Uncharacterized protein</fullName>
    </submittedName>
</protein>
<dbReference type="Proteomes" id="UP001054252">
    <property type="component" value="Unassembled WGS sequence"/>
</dbReference>
<organism evidence="1 2">
    <name type="scientific">Rubroshorea leprosula</name>
    <dbReference type="NCBI Taxonomy" id="152421"/>
    <lineage>
        <taxon>Eukaryota</taxon>
        <taxon>Viridiplantae</taxon>
        <taxon>Streptophyta</taxon>
        <taxon>Embryophyta</taxon>
        <taxon>Tracheophyta</taxon>
        <taxon>Spermatophyta</taxon>
        <taxon>Magnoliopsida</taxon>
        <taxon>eudicotyledons</taxon>
        <taxon>Gunneridae</taxon>
        <taxon>Pentapetalae</taxon>
        <taxon>rosids</taxon>
        <taxon>malvids</taxon>
        <taxon>Malvales</taxon>
        <taxon>Dipterocarpaceae</taxon>
        <taxon>Rubroshorea</taxon>
    </lineage>
</organism>
<proteinExistence type="predicted"/>
<comment type="caution">
    <text evidence="1">The sequence shown here is derived from an EMBL/GenBank/DDBJ whole genome shotgun (WGS) entry which is preliminary data.</text>
</comment>
<reference evidence="1 2" key="1">
    <citation type="journal article" date="2021" name="Commun. Biol.">
        <title>The genome of Shorea leprosula (Dipterocarpaceae) highlights the ecological relevance of drought in aseasonal tropical rainforests.</title>
        <authorList>
            <person name="Ng K.K.S."/>
            <person name="Kobayashi M.J."/>
            <person name="Fawcett J.A."/>
            <person name="Hatakeyama M."/>
            <person name="Paape T."/>
            <person name="Ng C.H."/>
            <person name="Ang C.C."/>
            <person name="Tnah L.H."/>
            <person name="Lee C.T."/>
            <person name="Nishiyama T."/>
            <person name="Sese J."/>
            <person name="O'Brien M.J."/>
            <person name="Copetti D."/>
            <person name="Mohd Noor M.I."/>
            <person name="Ong R.C."/>
            <person name="Putra M."/>
            <person name="Sireger I.Z."/>
            <person name="Indrioko S."/>
            <person name="Kosugi Y."/>
            <person name="Izuno A."/>
            <person name="Isagi Y."/>
            <person name="Lee S.L."/>
            <person name="Shimizu K.K."/>
        </authorList>
    </citation>
    <scope>NUCLEOTIDE SEQUENCE [LARGE SCALE GENOMIC DNA]</scope>
    <source>
        <strain evidence="1">214</strain>
    </source>
</reference>
<evidence type="ECO:0000313" key="2">
    <source>
        <dbReference type="Proteomes" id="UP001054252"/>
    </source>
</evidence>
<gene>
    <name evidence="1" type="ORF">SLEP1_g53113</name>
</gene>
<keyword evidence="2" id="KW-1185">Reference proteome</keyword>
<dbReference type="AlphaFoldDB" id="A0AAV5MBW0"/>
<sequence length="52" mass="5855">MAMALAAQVREWIEFPPATQSKLLELIGKLDQEVPHVDLMLIIHESVELAKT</sequence>
<name>A0AAV5MBW0_9ROSI</name>
<dbReference type="EMBL" id="BPVZ01000202">
    <property type="protein sequence ID" value="GKV46102.1"/>
    <property type="molecule type" value="Genomic_DNA"/>
</dbReference>
<evidence type="ECO:0000313" key="1">
    <source>
        <dbReference type="EMBL" id="GKV46102.1"/>
    </source>
</evidence>
<accession>A0AAV5MBW0</accession>